<dbReference type="RefSeq" id="WP_111503645.1">
    <property type="nucleotide sequence ID" value="NZ_QKYN01000089.1"/>
</dbReference>
<comment type="caution">
    <text evidence="3">The sequence shown here is derived from an EMBL/GenBank/DDBJ whole genome shotgun (WGS) entry which is preliminary data.</text>
</comment>
<proteinExistence type="predicted"/>
<dbReference type="InterPro" id="IPR018720">
    <property type="entry name" value="DUF2249"/>
</dbReference>
<reference evidence="3 4" key="1">
    <citation type="submission" date="2018-06" db="EMBL/GenBank/DDBJ databases">
        <title>Streptacidiphilus pinicola sp. nov., isolated from pine grove soil.</title>
        <authorList>
            <person name="Roh S.G."/>
            <person name="Park S."/>
            <person name="Kim M.-K."/>
            <person name="Yun B.-R."/>
            <person name="Park J."/>
            <person name="Kim M.J."/>
            <person name="Kim Y.S."/>
            <person name="Kim S.B."/>
        </authorList>
    </citation>
    <scope>NUCLEOTIDE SEQUENCE [LARGE SCALE GENOMIC DNA]</scope>
    <source>
        <strain evidence="3 4">MMS16-CNU450</strain>
    </source>
</reference>
<name>A0A2X0K716_9ACTN</name>
<sequence>MTPSTEIDIQVTGAAPAVKAGEAIEEAGRRLLSTLRAKVALSTELDLAHDALEEAWAALVAFCVGDLRRHLAASDQVLYAPAAGAAETRLLVRALRLQVRSLDERIEALSRTDDADTVDALAHGIEALTAAHLEAEQTVLLPALAALPGGADMESLTAAWSTMQAGGHLDRPDVVDVARIPHDQRHPRIFARYARLAPGEAFTLVNNHDPKPLRREFEAAHPDGFTWDYLESGPERWRVRIGRVATHVR</sequence>
<evidence type="ECO:0000259" key="1">
    <source>
        <dbReference type="Pfam" id="PF01814"/>
    </source>
</evidence>
<evidence type="ECO:0000259" key="2">
    <source>
        <dbReference type="Pfam" id="PF10006"/>
    </source>
</evidence>
<accession>A0A2X0K716</accession>
<dbReference type="EMBL" id="QKYN01000089">
    <property type="protein sequence ID" value="RAG83319.1"/>
    <property type="molecule type" value="Genomic_DNA"/>
</dbReference>
<evidence type="ECO:0000313" key="3">
    <source>
        <dbReference type="EMBL" id="RAG83319.1"/>
    </source>
</evidence>
<organism evidence="3 4">
    <name type="scientific">Streptacidiphilus pinicola</name>
    <dbReference type="NCBI Taxonomy" id="2219663"/>
    <lineage>
        <taxon>Bacteria</taxon>
        <taxon>Bacillati</taxon>
        <taxon>Actinomycetota</taxon>
        <taxon>Actinomycetes</taxon>
        <taxon>Kitasatosporales</taxon>
        <taxon>Streptomycetaceae</taxon>
        <taxon>Streptacidiphilus</taxon>
    </lineage>
</organism>
<dbReference type="AlphaFoldDB" id="A0A2X0K716"/>
<gene>
    <name evidence="3" type="ORF">DN069_22615</name>
</gene>
<dbReference type="InterPro" id="IPR012312">
    <property type="entry name" value="Hemerythrin-like"/>
</dbReference>
<dbReference type="OrthoDB" id="8451629at2"/>
<protein>
    <submittedName>
        <fullName evidence="3">Uncharacterized protein</fullName>
    </submittedName>
</protein>
<evidence type="ECO:0000313" key="4">
    <source>
        <dbReference type="Proteomes" id="UP000248889"/>
    </source>
</evidence>
<feature type="domain" description="DUF2249" evidence="2">
    <location>
        <begin position="175"/>
        <end position="243"/>
    </location>
</feature>
<keyword evidence="4" id="KW-1185">Reference proteome</keyword>
<dbReference type="Pfam" id="PF10006">
    <property type="entry name" value="DUF2249"/>
    <property type="match status" value="1"/>
</dbReference>
<dbReference type="Proteomes" id="UP000248889">
    <property type="component" value="Unassembled WGS sequence"/>
</dbReference>
<feature type="domain" description="Hemerythrin-like" evidence="1">
    <location>
        <begin position="38"/>
        <end position="144"/>
    </location>
</feature>
<dbReference type="Pfam" id="PF01814">
    <property type="entry name" value="Hemerythrin"/>
    <property type="match status" value="1"/>
</dbReference>